<reference evidence="2 3" key="1">
    <citation type="submission" date="2020-04" db="EMBL/GenBank/DDBJ databases">
        <title>Perkinsus olseni comparative genomics.</title>
        <authorList>
            <person name="Bogema D.R."/>
        </authorList>
    </citation>
    <scope>NUCLEOTIDE SEQUENCE [LARGE SCALE GENOMIC DNA]</scope>
    <source>
        <strain evidence="2">ATCC PRA-205</strain>
    </source>
</reference>
<evidence type="ECO:0000256" key="1">
    <source>
        <dbReference type="SAM" id="MobiDB-lite"/>
    </source>
</evidence>
<dbReference type="AlphaFoldDB" id="A0A7J6Q7H2"/>
<comment type="caution">
    <text evidence="2">The sequence shown here is derived from an EMBL/GenBank/DDBJ whole genome shotgun (WGS) entry which is preliminary data.</text>
</comment>
<accession>A0A7J6Q7H2</accession>
<sequence length="696" mass="78077">MLEGSTIVGESMSLDPKNQAIFRGLAHRQLKYNKPAHVHIKQQNEVRGSLNFKKYSVSSDGRRLAISSLSQLRVDELPKSGRFAFVRVVGGLHAQAESCPAIARVIKVPDWGTLSAEARADQEITVHWYTFDDKLFADYGIGAVGRGICQPMVLSKSRKGAKTDWWMDNIVFDTLLAWNFDLTGSRHVPRAALGFLKRDLGLDINPNAQEIEDKHANSVHSESDSDGAPAGKIRRQCRIFRYSEPHLCEFMPLIKVADLPCEDPARLLSEAFDWQSFASNVEDFEGIDLCGPTVLSLTASQDETLDIEVRRRKRRETDQLPLTRQPHRANESPLMHDSATRERFHMHDNSQLAETDFPGLATDCVPVMHMAQTREELRRSIVAYGVHIRNVPQSLVLGRALDYSDCTCSVLMAVYGSPYCLSQPPTKLMEEDFADVDAMNDYRAPAKPTPAMKSALRCYAKHSSYRHCHHAQERAREAKVGQSNCYYPILTIQDSGLRDREDIASILETDDMESFDEGLRYVIHRTQCYVRERQSLAADGYGGLGPVGGIYLPRLGRLVIWQKFAYLDTTRGENPYPCVIFENTSCDVALNDALRSRQQELARRGAAATSSQHLTQPRPIKPDHPPPQYPSHSSTDKARIPSTSLLPPPPERIRAVPESQQATGHGQSEAASDRRVQDYHGETSSALSLRERVYPE</sequence>
<dbReference type="EMBL" id="JABANM010031497">
    <property type="protein sequence ID" value="KAF4704465.1"/>
    <property type="molecule type" value="Genomic_DNA"/>
</dbReference>
<gene>
    <name evidence="2" type="ORF">FOZ62_029615</name>
</gene>
<feature type="compositionally biased region" description="Polar residues" evidence="1">
    <location>
        <begin position="658"/>
        <end position="670"/>
    </location>
</feature>
<feature type="non-terminal residue" evidence="2">
    <location>
        <position position="1"/>
    </location>
</feature>
<feature type="compositionally biased region" description="Basic and acidic residues" evidence="1">
    <location>
        <begin position="671"/>
        <end position="681"/>
    </location>
</feature>
<evidence type="ECO:0000313" key="2">
    <source>
        <dbReference type="EMBL" id="KAF4704465.1"/>
    </source>
</evidence>
<protein>
    <submittedName>
        <fullName evidence="2">Uncharacterized protein</fullName>
    </submittedName>
</protein>
<evidence type="ECO:0000313" key="3">
    <source>
        <dbReference type="Proteomes" id="UP000574390"/>
    </source>
</evidence>
<proteinExistence type="predicted"/>
<organism evidence="2 3">
    <name type="scientific">Perkinsus olseni</name>
    <name type="common">Perkinsus atlanticus</name>
    <dbReference type="NCBI Taxonomy" id="32597"/>
    <lineage>
        <taxon>Eukaryota</taxon>
        <taxon>Sar</taxon>
        <taxon>Alveolata</taxon>
        <taxon>Perkinsozoa</taxon>
        <taxon>Perkinsea</taxon>
        <taxon>Perkinsida</taxon>
        <taxon>Perkinsidae</taxon>
        <taxon>Perkinsus</taxon>
    </lineage>
</organism>
<feature type="region of interest" description="Disordered" evidence="1">
    <location>
        <begin position="313"/>
        <end position="334"/>
    </location>
</feature>
<dbReference type="Proteomes" id="UP000574390">
    <property type="component" value="Unassembled WGS sequence"/>
</dbReference>
<feature type="region of interest" description="Disordered" evidence="1">
    <location>
        <begin position="600"/>
        <end position="696"/>
    </location>
</feature>
<name>A0A7J6Q7H2_PEROL</name>